<dbReference type="SUPFAM" id="SSF50978">
    <property type="entry name" value="WD40 repeat-like"/>
    <property type="match status" value="1"/>
</dbReference>
<evidence type="ECO:0000313" key="2">
    <source>
        <dbReference type="Proteomes" id="UP001174909"/>
    </source>
</evidence>
<organism evidence="1 2">
    <name type="scientific">Geodia barretti</name>
    <name type="common">Barrett's horny sponge</name>
    <dbReference type="NCBI Taxonomy" id="519541"/>
    <lineage>
        <taxon>Eukaryota</taxon>
        <taxon>Metazoa</taxon>
        <taxon>Porifera</taxon>
        <taxon>Demospongiae</taxon>
        <taxon>Heteroscleromorpha</taxon>
        <taxon>Tetractinellida</taxon>
        <taxon>Astrophorina</taxon>
        <taxon>Geodiidae</taxon>
        <taxon>Geodia</taxon>
    </lineage>
</organism>
<evidence type="ECO:0000313" key="1">
    <source>
        <dbReference type="EMBL" id="CAI8047362.1"/>
    </source>
</evidence>
<dbReference type="Gene3D" id="2.130.10.10">
    <property type="entry name" value="YVTN repeat-like/Quinoprotein amine dehydrogenase"/>
    <property type="match status" value="1"/>
</dbReference>
<keyword evidence="2" id="KW-1185">Reference proteome</keyword>
<accession>A0AA35THV4</accession>
<dbReference type="Proteomes" id="UP001174909">
    <property type="component" value="Unassembled WGS sequence"/>
</dbReference>
<comment type="caution">
    <text evidence="1">The sequence shown here is derived from an EMBL/GenBank/DDBJ whole genome shotgun (WGS) entry which is preliminary data.</text>
</comment>
<gene>
    <name evidence="1" type="ORF">GBAR_LOCUS26170</name>
</gene>
<name>A0AA35THV4_GEOBA</name>
<dbReference type="AlphaFoldDB" id="A0AA35THV4"/>
<proteinExistence type="predicted"/>
<protein>
    <submittedName>
        <fullName evidence="1">Uncharacterized protein</fullName>
    </submittedName>
</protein>
<dbReference type="EMBL" id="CASHTH010003627">
    <property type="protein sequence ID" value="CAI8047362.1"/>
    <property type="molecule type" value="Genomic_DNA"/>
</dbReference>
<dbReference type="InterPro" id="IPR036322">
    <property type="entry name" value="WD40_repeat_dom_sf"/>
</dbReference>
<reference evidence="1" key="1">
    <citation type="submission" date="2023-03" db="EMBL/GenBank/DDBJ databases">
        <authorList>
            <person name="Steffen K."/>
            <person name="Cardenas P."/>
        </authorList>
    </citation>
    <scope>NUCLEOTIDE SEQUENCE</scope>
</reference>
<dbReference type="InterPro" id="IPR015943">
    <property type="entry name" value="WD40/YVTN_repeat-like_dom_sf"/>
</dbReference>
<sequence length="148" mass="16070">MSAISWTGSLSLDLPLPPMAPDSRKETKVCMSCCARCEISPVTQTHPPLYTGYGLWRGVSSLQYCLRRLCSGNTQHPLGHTAWHVALPGHLSAIGCSERILKLMDYSEGSFQDFSGHSDSVSSLVFSVSGSSLISSSDCLTHVWTLLH</sequence>